<evidence type="ECO:0000259" key="1">
    <source>
        <dbReference type="Pfam" id="PF07602"/>
    </source>
</evidence>
<organism evidence="3 4">
    <name type="scientific">Carboxylicivirga marina</name>
    <dbReference type="NCBI Taxonomy" id="2800988"/>
    <lineage>
        <taxon>Bacteria</taxon>
        <taxon>Pseudomonadati</taxon>
        <taxon>Bacteroidota</taxon>
        <taxon>Bacteroidia</taxon>
        <taxon>Marinilabiliales</taxon>
        <taxon>Marinilabiliaceae</taxon>
        <taxon>Carboxylicivirga</taxon>
    </lineage>
</organism>
<sequence length="976" mass="107484">MHKIIIALFFMLVELGNSNAQQQIVNGDFENTPVGEIAGSIDGWQFKSPGNGVQANFFIEESSGNKQLRVDIGALGSPEYPYNIAFQTASDSELSFKNGDVVNYSFYAQGQVDGQQLRLKLRDSNNGNSDLHVFTLTDQMKEYTFSSTYTATRSDYQLMFHLAYNTGSYWIDDVKIVAADDTSVKNYYVSTADGNDNNDGSESSPFKTIQKAANVIKAGETCYIKEGRYREAVSLSSKQGNEQDKITFQAYPGHQVVIDGTVDINQTWQVYSGNIYKTNFSTDIWQLFVNDNMVTSARWPNAKAWTDEMWDNENHWGHQSDDSSYGIMVDDGTLNLAGQTEDFTGAIAILNVGSWLSFAETVESHGGSSATFTYSTNFNEGQYHHKKTHGKYFFEASLACLDAPNEWYYNKASNELYLYAEDGQNPTGKSITGKRLTYGLSVSFSTHIVFKDIDFFACTFAVNNSTNCTIENSDVTFPSYSRRMLGEITKAAPTIVNAGSSILDSYNVIRNCAFQYADGTGMEIIGKNDTIDNCSFYQIDYSCVGSLHDVMVNARNANDLTFRYNTMSYGGNSVGIKMGLSNKIEYNLVSKQGGLQNDGAAIQADASESDGAVMTHNWVMNTVKYGLRFDSPWNSPAVYGTYGRMDYNVVWGSKPMIPKGDYHTIYNNTTFDNVGADISIFNDEAHGGVNVNTVVRNNIAGIISGSNSGANIPPAGIIESCWIGTEQTPQAEVSTQLNDATNRDFRPGKNSALIDEGMELSGVTDGFIGDAPDIGAYEFNDTHYWIPGRKEAYATHPIPLNSGISNSDTVDLMWRQGYNASSHRVYFGTSSVSVESATVSSPEYLGEFSNNIVSPGVLSANQTYYWRVDAVTPEGVSKGEVWSFTAGIDVNSSSTAIFAPKVQSTLKVTPNPTSGKLSVFITELHEQVINVYDMGGKLLAYVEPSMQEIVNVDLSHLNRGVYIVKYKERSAQVLKK</sequence>
<dbReference type="SUPFAM" id="SSF49785">
    <property type="entry name" value="Galactose-binding domain-like"/>
    <property type="match status" value="1"/>
</dbReference>
<reference evidence="3 4" key="1">
    <citation type="submission" date="2021-01" db="EMBL/GenBank/DDBJ databases">
        <title>Carboxyliciviraga sp.nov., isolated from coastal sediments.</title>
        <authorList>
            <person name="Lu D."/>
            <person name="Zhang T."/>
        </authorList>
    </citation>
    <scope>NUCLEOTIDE SEQUENCE [LARGE SCALE GENOMIC DNA]</scope>
    <source>
        <strain evidence="3 4">N1Y132</strain>
    </source>
</reference>
<dbReference type="Gene3D" id="2.160.20.10">
    <property type="entry name" value="Single-stranded right-handed beta-helix, Pectin lyase-like"/>
    <property type="match status" value="2"/>
</dbReference>
<keyword evidence="4" id="KW-1185">Reference proteome</keyword>
<dbReference type="NCBIfam" id="TIGR04183">
    <property type="entry name" value="Por_Secre_tail"/>
    <property type="match status" value="1"/>
</dbReference>
<dbReference type="InterPro" id="IPR012334">
    <property type="entry name" value="Pectin_lyas_fold"/>
</dbReference>
<comment type="caution">
    <text evidence="3">The sequence shown here is derived from an EMBL/GenBank/DDBJ whole genome shotgun (WGS) entry which is preliminary data.</text>
</comment>
<dbReference type="InterPro" id="IPR011459">
    <property type="entry name" value="DUF1565"/>
</dbReference>
<dbReference type="Pfam" id="PF07602">
    <property type="entry name" value="DUF1565"/>
    <property type="match status" value="1"/>
</dbReference>
<gene>
    <name evidence="3" type="ORF">JIV24_09145</name>
</gene>
<dbReference type="Gene3D" id="2.60.120.260">
    <property type="entry name" value="Galactose-binding domain-like"/>
    <property type="match status" value="1"/>
</dbReference>
<dbReference type="EMBL" id="JAENRR010000017">
    <property type="protein sequence ID" value="MBK3517500.1"/>
    <property type="molecule type" value="Genomic_DNA"/>
</dbReference>
<evidence type="ECO:0000313" key="4">
    <source>
        <dbReference type="Proteomes" id="UP000605676"/>
    </source>
</evidence>
<dbReference type="SUPFAM" id="SSF51126">
    <property type="entry name" value="Pectin lyase-like"/>
    <property type="match status" value="1"/>
</dbReference>
<dbReference type="PANTHER" id="PTHR36453:SF1">
    <property type="entry name" value="RIGHT HANDED BETA HELIX DOMAIN-CONTAINING PROTEIN"/>
    <property type="match status" value="1"/>
</dbReference>
<dbReference type="Proteomes" id="UP000605676">
    <property type="component" value="Unassembled WGS sequence"/>
</dbReference>
<dbReference type="InterPro" id="IPR013783">
    <property type="entry name" value="Ig-like_fold"/>
</dbReference>
<proteinExistence type="predicted"/>
<dbReference type="InterPro" id="IPR008979">
    <property type="entry name" value="Galactose-bd-like_sf"/>
</dbReference>
<protein>
    <submittedName>
        <fullName evidence="3">Right-handed parallel beta-helix repeat-containing protein</fullName>
    </submittedName>
</protein>
<dbReference type="Gene3D" id="2.60.40.10">
    <property type="entry name" value="Immunoglobulins"/>
    <property type="match status" value="1"/>
</dbReference>
<dbReference type="RefSeq" id="WP_200464730.1">
    <property type="nucleotide sequence ID" value="NZ_JAENRR010000017.1"/>
</dbReference>
<accession>A0ABS1HJ56</accession>
<dbReference type="InterPro" id="IPR026444">
    <property type="entry name" value="Secre_tail"/>
</dbReference>
<feature type="domain" description="DUF1565" evidence="1">
    <location>
        <begin position="193"/>
        <end position="232"/>
    </location>
</feature>
<dbReference type="InterPro" id="IPR011050">
    <property type="entry name" value="Pectin_lyase_fold/virulence"/>
</dbReference>
<name>A0ABS1HJ56_9BACT</name>
<evidence type="ECO:0000313" key="3">
    <source>
        <dbReference type="EMBL" id="MBK3517500.1"/>
    </source>
</evidence>
<evidence type="ECO:0000259" key="2">
    <source>
        <dbReference type="Pfam" id="PF18962"/>
    </source>
</evidence>
<feature type="domain" description="Secretion system C-terminal sorting" evidence="2">
    <location>
        <begin position="910"/>
        <end position="976"/>
    </location>
</feature>
<dbReference type="Pfam" id="PF18962">
    <property type="entry name" value="Por_Secre_tail"/>
    <property type="match status" value="1"/>
</dbReference>
<dbReference type="PANTHER" id="PTHR36453">
    <property type="entry name" value="SECRETED PROTEIN-RELATED"/>
    <property type="match status" value="1"/>
</dbReference>